<dbReference type="PROSITE" id="PS51194">
    <property type="entry name" value="HELICASE_CTER"/>
    <property type="match status" value="1"/>
</dbReference>
<evidence type="ECO:0000256" key="2">
    <source>
        <dbReference type="ARBA" id="ARBA00009046"/>
    </source>
</evidence>
<dbReference type="RefSeq" id="WP_184619919.1">
    <property type="nucleotide sequence ID" value="NZ_JACHEX010000006.1"/>
</dbReference>
<comment type="similarity">
    <text evidence="1">In the N-terminal section; belongs to the CRISPR-associated nuclease Cas3-HD family.</text>
</comment>
<keyword evidence="5" id="KW-0547">Nucleotide-binding</keyword>
<dbReference type="PROSITE" id="PS51192">
    <property type="entry name" value="HELICASE_ATP_BIND_1"/>
    <property type="match status" value="1"/>
</dbReference>
<reference evidence="13 14" key="1">
    <citation type="submission" date="2020-08" db="EMBL/GenBank/DDBJ databases">
        <title>Genomic Encyclopedia of Type Strains, Phase IV (KMG-IV): sequencing the most valuable type-strain genomes for metagenomic binning, comparative biology and taxonomic classification.</title>
        <authorList>
            <person name="Goeker M."/>
        </authorList>
    </citation>
    <scope>NUCLEOTIDE SEQUENCE [LARGE SCALE GENOMIC DNA]</scope>
    <source>
        <strain evidence="13 14">DSM 13481</strain>
    </source>
</reference>
<evidence type="ECO:0000259" key="11">
    <source>
        <dbReference type="PROSITE" id="PS51194"/>
    </source>
</evidence>
<dbReference type="InterPro" id="IPR006474">
    <property type="entry name" value="Helicase_Cas3_CRISPR-ass_core"/>
</dbReference>
<dbReference type="GO" id="GO:0004386">
    <property type="term" value="F:helicase activity"/>
    <property type="evidence" value="ECO:0007669"/>
    <property type="project" value="UniProtKB-KW"/>
</dbReference>
<feature type="domain" description="Helicase ATP-binding" evidence="10">
    <location>
        <begin position="285"/>
        <end position="465"/>
    </location>
</feature>
<evidence type="ECO:0000256" key="8">
    <source>
        <dbReference type="ARBA" id="ARBA00022840"/>
    </source>
</evidence>
<accession>A0A841GLS0</accession>
<evidence type="ECO:0000259" key="10">
    <source>
        <dbReference type="PROSITE" id="PS51192"/>
    </source>
</evidence>
<dbReference type="GO" id="GO:0046872">
    <property type="term" value="F:metal ion binding"/>
    <property type="evidence" value="ECO:0007669"/>
    <property type="project" value="UniProtKB-KW"/>
</dbReference>
<dbReference type="Pfam" id="PF00270">
    <property type="entry name" value="DEAD"/>
    <property type="match status" value="1"/>
</dbReference>
<dbReference type="AlphaFoldDB" id="A0A841GLS0"/>
<dbReference type="InterPro" id="IPR006483">
    <property type="entry name" value="CRISPR-assoc_Cas3_HD"/>
</dbReference>
<evidence type="ECO:0000256" key="3">
    <source>
        <dbReference type="ARBA" id="ARBA00022722"/>
    </source>
</evidence>
<dbReference type="NCBIfam" id="TIGR01587">
    <property type="entry name" value="cas3_core"/>
    <property type="match status" value="1"/>
</dbReference>
<organism evidence="13 14">
    <name type="scientific">Thermosipho japonicus</name>
    <dbReference type="NCBI Taxonomy" id="90323"/>
    <lineage>
        <taxon>Bacteria</taxon>
        <taxon>Thermotogati</taxon>
        <taxon>Thermotogota</taxon>
        <taxon>Thermotogae</taxon>
        <taxon>Thermotogales</taxon>
        <taxon>Fervidobacteriaceae</taxon>
        <taxon>Thermosipho</taxon>
    </lineage>
</organism>
<feature type="domain" description="Helicase C-terminal" evidence="11">
    <location>
        <begin position="484"/>
        <end position="635"/>
    </location>
</feature>
<keyword evidence="4" id="KW-0479">Metal-binding</keyword>
<evidence type="ECO:0000259" key="12">
    <source>
        <dbReference type="PROSITE" id="PS51643"/>
    </source>
</evidence>
<feature type="domain" description="HD Cas3-type" evidence="12">
    <location>
        <begin position="18"/>
        <end position="212"/>
    </location>
</feature>
<dbReference type="InterPro" id="IPR014001">
    <property type="entry name" value="Helicase_ATP-bd"/>
</dbReference>
<dbReference type="CDD" id="cd09641">
    <property type="entry name" value="Cas3''_I"/>
    <property type="match status" value="1"/>
</dbReference>
<evidence type="ECO:0000256" key="7">
    <source>
        <dbReference type="ARBA" id="ARBA00022806"/>
    </source>
</evidence>
<evidence type="ECO:0000256" key="1">
    <source>
        <dbReference type="ARBA" id="ARBA00006847"/>
    </source>
</evidence>
<protein>
    <submittedName>
        <fullName evidence="13">CRISPR-associated endonuclease/helicase Cas3</fullName>
        <ecNumber evidence="13">3.1.-.-</ecNumber>
        <ecNumber evidence="13">3.6.4.-</ecNumber>
    </submittedName>
</protein>
<dbReference type="SUPFAM" id="SSF52540">
    <property type="entry name" value="P-loop containing nucleoside triphosphate hydrolases"/>
    <property type="match status" value="1"/>
</dbReference>
<dbReference type="EMBL" id="JACHEX010000006">
    <property type="protein sequence ID" value="MBB6063337.1"/>
    <property type="molecule type" value="Genomic_DNA"/>
</dbReference>
<dbReference type="EC" id="3.1.-.-" evidence="13"/>
<evidence type="ECO:0000256" key="9">
    <source>
        <dbReference type="ARBA" id="ARBA00023118"/>
    </source>
</evidence>
<keyword evidence="6 13" id="KW-0378">Hydrolase</keyword>
<keyword evidence="8" id="KW-0067">ATP-binding</keyword>
<keyword evidence="7 13" id="KW-0347">Helicase</keyword>
<comment type="similarity">
    <text evidence="2">In the central section; belongs to the CRISPR-associated helicase Cas3 family.</text>
</comment>
<evidence type="ECO:0000313" key="13">
    <source>
        <dbReference type="EMBL" id="MBB6063337.1"/>
    </source>
</evidence>
<dbReference type="Gene3D" id="1.10.3210.30">
    <property type="match status" value="1"/>
</dbReference>
<dbReference type="PROSITE" id="PS51643">
    <property type="entry name" value="HD_CAS3"/>
    <property type="match status" value="1"/>
</dbReference>
<dbReference type="Gene3D" id="3.40.50.300">
    <property type="entry name" value="P-loop containing nucleotide triphosphate hydrolases"/>
    <property type="match status" value="2"/>
</dbReference>
<dbReference type="GO" id="GO:0004519">
    <property type="term" value="F:endonuclease activity"/>
    <property type="evidence" value="ECO:0007669"/>
    <property type="project" value="UniProtKB-KW"/>
</dbReference>
<evidence type="ECO:0000313" key="14">
    <source>
        <dbReference type="Proteomes" id="UP000555828"/>
    </source>
</evidence>
<dbReference type="InterPro" id="IPR011545">
    <property type="entry name" value="DEAD/DEAH_box_helicase_dom"/>
</dbReference>
<dbReference type="GO" id="GO:0016787">
    <property type="term" value="F:hydrolase activity"/>
    <property type="evidence" value="ECO:0007669"/>
    <property type="project" value="UniProtKB-KW"/>
</dbReference>
<name>A0A841GLS0_9BACT</name>
<evidence type="ECO:0000256" key="5">
    <source>
        <dbReference type="ARBA" id="ARBA00022741"/>
    </source>
</evidence>
<evidence type="ECO:0000256" key="6">
    <source>
        <dbReference type="ARBA" id="ARBA00022801"/>
    </source>
</evidence>
<keyword evidence="14" id="KW-1185">Reference proteome</keyword>
<dbReference type="Proteomes" id="UP000555828">
    <property type="component" value="Unassembled WGS sequence"/>
</dbReference>
<dbReference type="GO" id="GO:0051607">
    <property type="term" value="P:defense response to virus"/>
    <property type="evidence" value="ECO:0007669"/>
    <property type="project" value="UniProtKB-KW"/>
</dbReference>
<evidence type="ECO:0000256" key="4">
    <source>
        <dbReference type="ARBA" id="ARBA00022723"/>
    </source>
</evidence>
<gene>
    <name evidence="13" type="ORF">HNP65_001807</name>
</gene>
<keyword evidence="13" id="KW-0255">Endonuclease</keyword>
<dbReference type="GO" id="GO:0005524">
    <property type="term" value="F:ATP binding"/>
    <property type="evidence" value="ECO:0007669"/>
    <property type="project" value="UniProtKB-KW"/>
</dbReference>
<sequence length="801" mass="95428">MKLFTFSKSINDKMAHKNDEKFETFIEHVRKTEFYLKQLIEKHGIEEILKNLFYEFEINDSYIETVYEFIKYHDIGKLTEEFQSGLRLGDISITHSDIGFYTISSLLTDKVLSGKLKEKEFVFLLLISTVVSRHHSFLLDINESIYWNEEKEKYVSYILEFLETDNDKDRIINMTKSVFGKLNMKKMRKVIKIEFFLIYKLLNSLLITCDYLATMEFMKGVKFIPKIIDDDLKNEILENISSRKINGNFNPTIDEKIDKLRLMKKEEIFDLNTLRSVITAKIEKKFENSKKDVFFIEVPTGGGKTNISLRLVRKLLEKKKKVFYVIPYVNIIEQSFDYFSKFVPSEYITRYDHKYIDISNDENKEKSYTQTLFLNFPFVFTTHVGFFDMFFRNGKSDNFNFYQIANSVIILDEVQAYNPKFWNTLSNLFYYLSKYLNTTIIIMSATLPDFTKFIEKEDFVENLTPDVVDHKLFERANYVFLDKDVEGKILEEVNKSKKTLVVVNTIKESYRMYEKLKSKIDGEVYILNSTLLDLRKRELIEYIKKYDKEKPLVLVSTQSIEAGVDLDFDVGFRAFSILDSIIQTMGRVNRNARLKNAKLYLFDDGMWKRIYKSDEREKILEDNFSKFKSGNLSLNEFYSLTIEKLRRRLNAFTLDYFDYFKDLKFKYIDKELKLIEGDNFSLFVPLEIPLYKLNSIKNLLLEYKLISDKDEVLQGEKVWDAYINNDFNYVENHLFSKIFSLFVVSLYNYRVEGKSIKEILKEEMNGEFYFAKDFERYYSYDYGLNVEKFLELKSSREYDFL</sequence>
<dbReference type="SMART" id="SM00487">
    <property type="entry name" value="DEXDc"/>
    <property type="match status" value="1"/>
</dbReference>
<dbReference type="Pfam" id="PF22590">
    <property type="entry name" value="Cas3-like_C_2"/>
    <property type="match status" value="1"/>
</dbReference>
<keyword evidence="9" id="KW-0051">Antiviral defense</keyword>
<dbReference type="EC" id="3.6.4.-" evidence="13"/>
<dbReference type="InterPro" id="IPR001650">
    <property type="entry name" value="Helicase_C-like"/>
</dbReference>
<dbReference type="GO" id="GO:0003676">
    <property type="term" value="F:nucleic acid binding"/>
    <property type="evidence" value="ECO:0007669"/>
    <property type="project" value="InterPro"/>
</dbReference>
<dbReference type="InterPro" id="IPR054712">
    <property type="entry name" value="Cas3-like_dom"/>
</dbReference>
<dbReference type="InterPro" id="IPR027417">
    <property type="entry name" value="P-loop_NTPase"/>
</dbReference>
<comment type="caution">
    <text evidence="13">The sequence shown here is derived from an EMBL/GenBank/DDBJ whole genome shotgun (WGS) entry which is preliminary data.</text>
</comment>
<dbReference type="InterPro" id="IPR038257">
    <property type="entry name" value="CRISPR-assoc_Cas3_HD_sf"/>
</dbReference>
<dbReference type="NCBIfam" id="TIGR01596">
    <property type="entry name" value="cas3_HD"/>
    <property type="match status" value="1"/>
</dbReference>
<proteinExistence type="inferred from homology"/>
<keyword evidence="3" id="KW-0540">Nuclease</keyword>